<accession>A0ABQ1WFW2</accession>
<feature type="transmembrane region" description="Helical" evidence="1">
    <location>
        <begin position="40"/>
        <end position="58"/>
    </location>
</feature>
<evidence type="ECO:0000256" key="1">
    <source>
        <dbReference type="SAM" id="Phobius"/>
    </source>
</evidence>
<sequence>MKKLLPSYFKLIGVALIIISIVILIINYSFKDLFTMDQNIFKWIFKDLILLGAIFISFSYQKNETSQITEMRFGKFANALLFGTMLFFLDTIMELIFNSGEFELKSAYEILLTILIYFIIVFHHDLYKMKETNQ</sequence>
<keyword evidence="1" id="KW-1133">Transmembrane helix</keyword>
<keyword evidence="1" id="KW-0472">Membrane</keyword>
<dbReference type="RefSeq" id="WP_011711331.1">
    <property type="nucleotide sequence ID" value="NZ_BMIX01000002.1"/>
</dbReference>
<protein>
    <submittedName>
        <fullName evidence="2">Uncharacterized protein</fullName>
    </submittedName>
</protein>
<reference evidence="3" key="1">
    <citation type="journal article" date="2019" name="Int. J. Syst. Evol. Microbiol.">
        <title>The Global Catalogue of Microorganisms (GCM) 10K type strain sequencing project: providing services to taxonomists for standard genome sequencing and annotation.</title>
        <authorList>
            <consortium name="The Broad Institute Genomics Platform"/>
            <consortium name="The Broad Institute Genome Sequencing Center for Infectious Disease"/>
            <person name="Wu L."/>
            <person name="Ma J."/>
        </authorList>
    </citation>
    <scope>NUCLEOTIDE SEQUENCE [LARGE SCALE GENOMIC DNA]</scope>
    <source>
        <strain evidence="3">CGMCC 1.15422</strain>
    </source>
</reference>
<comment type="caution">
    <text evidence="2">The sequence shown here is derived from an EMBL/GenBank/DDBJ whole genome shotgun (WGS) entry which is preliminary data.</text>
</comment>
<proteinExistence type="predicted"/>
<name>A0ABQ1WFW2_9FLAO</name>
<evidence type="ECO:0000313" key="3">
    <source>
        <dbReference type="Proteomes" id="UP000605733"/>
    </source>
</evidence>
<keyword evidence="3" id="KW-1185">Reference proteome</keyword>
<evidence type="ECO:0000313" key="2">
    <source>
        <dbReference type="EMBL" id="GGG28809.1"/>
    </source>
</evidence>
<keyword evidence="1" id="KW-0812">Transmembrane</keyword>
<dbReference type="Proteomes" id="UP000605733">
    <property type="component" value="Unassembled WGS sequence"/>
</dbReference>
<feature type="transmembrane region" description="Helical" evidence="1">
    <location>
        <begin position="110"/>
        <end position="127"/>
    </location>
</feature>
<feature type="transmembrane region" description="Helical" evidence="1">
    <location>
        <begin position="79"/>
        <end position="98"/>
    </location>
</feature>
<feature type="transmembrane region" description="Helical" evidence="1">
    <location>
        <begin position="7"/>
        <end position="28"/>
    </location>
</feature>
<gene>
    <name evidence="2" type="ORF">GCM10011532_10340</name>
</gene>
<organism evidence="2 3">
    <name type="scientific">Christiangramia forsetii</name>
    <dbReference type="NCBI Taxonomy" id="411153"/>
    <lineage>
        <taxon>Bacteria</taxon>
        <taxon>Pseudomonadati</taxon>
        <taxon>Bacteroidota</taxon>
        <taxon>Flavobacteriia</taxon>
        <taxon>Flavobacteriales</taxon>
        <taxon>Flavobacteriaceae</taxon>
        <taxon>Christiangramia</taxon>
    </lineage>
</organism>
<dbReference type="EMBL" id="BMIX01000002">
    <property type="protein sequence ID" value="GGG28809.1"/>
    <property type="molecule type" value="Genomic_DNA"/>
</dbReference>